<evidence type="ECO:0000313" key="2">
    <source>
        <dbReference type="Proteomes" id="UP000276133"/>
    </source>
</evidence>
<reference evidence="1 2" key="1">
    <citation type="journal article" date="2018" name="Sci. Rep.">
        <title>Genomic signatures of local adaptation to the degree of environmental predictability in rotifers.</title>
        <authorList>
            <person name="Franch-Gras L."/>
            <person name="Hahn C."/>
            <person name="Garcia-Roger E.M."/>
            <person name="Carmona M.J."/>
            <person name="Serra M."/>
            <person name="Gomez A."/>
        </authorList>
    </citation>
    <scope>NUCLEOTIDE SEQUENCE [LARGE SCALE GENOMIC DNA]</scope>
    <source>
        <strain evidence="1">HYR1</strain>
    </source>
</reference>
<name>A0A3M7PT81_BRAPC</name>
<keyword evidence="2" id="KW-1185">Reference proteome</keyword>
<dbReference type="Proteomes" id="UP000276133">
    <property type="component" value="Unassembled WGS sequence"/>
</dbReference>
<evidence type="ECO:0000313" key="1">
    <source>
        <dbReference type="EMBL" id="RNA01971.1"/>
    </source>
</evidence>
<sequence length="116" mass="13694">MTLNKPPHQVVTDPSNQDWMLIAKNSIEERRVSKKYIAELEAKILNLQVQNSQYTNMWSKKENMETPTTSQNEQVQFQQATYQAIQKESGYRPNRNVPIFKGNKNEDLDNWFFKVD</sequence>
<dbReference type="AlphaFoldDB" id="A0A3M7PT81"/>
<proteinExistence type="predicted"/>
<organism evidence="1 2">
    <name type="scientific">Brachionus plicatilis</name>
    <name type="common">Marine rotifer</name>
    <name type="synonym">Brachionus muelleri</name>
    <dbReference type="NCBI Taxonomy" id="10195"/>
    <lineage>
        <taxon>Eukaryota</taxon>
        <taxon>Metazoa</taxon>
        <taxon>Spiralia</taxon>
        <taxon>Gnathifera</taxon>
        <taxon>Rotifera</taxon>
        <taxon>Eurotatoria</taxon>
        <taxon>Monogononta</taxon>
        <taxon>Pseudotrocha</taxon>
        <taxon>Ploima</taxon>
        <taxon>Brachionidae</taxon>
        <taxon>Brachionus</taxon>
    </lineage>
</organism>
<comment type="caution">
    <text evidence="1">The sequence shown here is derived from an EMBL/GenBank/DDBJ whole genome shotgun (WGS) entry which is preliminary data.</text>
</comment>
<dbReference type="EMBL" id="REGN01009090">
    <property type="protein sequence ID" value="RNA01971.1"/>
    <property type="molecule type" value="Genomic_DNA"/>
</dbReference>
<protein>
    <submittedName>
        <fullName evidence="1">Uncharacterized protein</fullName>
    </submittedName>
</protein>
<accession>A0A3M7PT81</accession>
<gene>
    <name evidence="1" type="ORF">BpHYR1_013522</name>
</gene>